<dbReference type="AlphaFoldDB" id="A0A2P5EB11"/>
<dbReference type="Pfam" id="PF02042">
    <property type="entry name" value="RWP-RK"/>
    <property type="match status" value="1"/>
</dbReference>
<keyword evidence="4" id="KW-0238">DNA-binding</keyword>
<dbReference type="PROSITE" id="PS51519">
    <property type="entry name" value="RWP_RK"/>
    <property type="match status" value="1"/>
</dbReference>
<dbReference type="STRING" id="63057.A0A2P5EB11"/>
<dbReference type="EMBL" id="JXTC01000189">
    <property type="protein sequence ID" value="PON82733.1"/>
    <property type="molecule type" value="Genomic_DNA"/>
</dbReference>
<accession>A0A2P5EB11</accession>
<gene>
    <name evidence="9" type="primary">TorNLP4</name>
    <name evidence="9" type="ORF">TorRG33x02_215090</name>
</gene>
<evidence type="ECO:0000256" key="1">
    <source>
        <dbReference type="ARBA" id="ARBA00004049"/>
    </source>
</evidence>
<name>A0A2P5EB11_TREOI</name>
<reference evidence="10" key="1">
    <citation type="submission" date="2016-06" db="EMBL/GenBank/DDBJ databases">
        <title>Parallel loss of symbiosis genes in relatives of nitrogen-fixing non-legume Parasponia.</title>
        <authorList>
            <person name="Van Velzen R."/>
            <person name="Holmer R."/>
            <person name="Bu F."/>
            <person name="Rutten L."/>
            <person name="Van Zeijl A."/>
            <person name="Liu W."/>
            <person name="Santuari L."/>
            <person name="Cao Q."/>
            <person name="Sharma T."/>
            <person name="Shen D."/>
            <person name="Roswanjaya Y."/>
            <person name="Wardhani T."/>
            <person name="Kalhor M.S."/>
            <person name="Jansen J."/>
            <person name="Van den Hoogen J."/>
            <person name="Gungor B."/>
            <person name="Hartog M."/>
            <person name="Hontelez J."/>
            <person name="Verver J."/>
            <person name="Yang W.-C."/>
            <person name="Schijlen E."/>
            <person name="Repin R."/>
            <person name="Schilthuizen M."/>
            <person name="Schranz E."/>
            <person name="Heidstra R."/>
            <person name="Miyata K."/>
            <person name="Fedorova E."/>
            <person name="Kohlen W."/>
            <person name="Bisseling T."/>
            <person name="Smit S."/>
            <person name="Geurts R."/>
        </authorList>
    </citation>
    <scope>NUCLEOTIDE SEQUENCE [LARGE SCALE GENOMIC DNA]</scope>
    <source>
        <strain evidence="10">cv. RG33-2</strain>
    </source>
</reference>
<evidence type="ECO:0000256" key="7">
    <source>
        <dbReference type="SAM" id="MobiDB-lite"/>
    </source>
</evidence>
<dbReference type="InParanoid" id="A0A2P5EB11"/>
<dbReference type="GO" id="GO:0003700">
    <property type="term" value="F:DNA-binding transcription factor activity"/>
    <property type="evidence" value="ECO:0007669"/>
    <property type="project" value="InterPro"/>
</dbReference>
<protein>
    <submittedName>
        <fullName evidence="9">NIN-like transcription factor</fullName>
    </submittedName>
</protein>
<comment type="function">
    <text evidence="1">Putative transcription factor.</text>
</comment>
<dbReference type="OrthoDB" id="6270329at2759"/>
<sequence>MDSSKTHLLLSLLIFKNTINRELIRSLHVYRLINGKEKEVEREFVFSANRAYVEMEADPLLILQKFEVSEVFEGFVNGSWLCIFAFYAHRPPPPLLTCIPSLLTLSRNPKLRAIPSLANDLETIFHMICVTDDKEPSRVLSERTCQRNNQNHRQLRRNVPVLDQDLNCLPYPVTPSELSDDQQIEQSSSGTMEKKKKRATSKDIARIALSDLAKYFDLPIVEASRNLKVGLTVLKKKCREFGIPRWPHRKIKSLDSLIRDLQEEREWQQQDNKAAAMAVAKRQRMLENERESIEKKPFWEMKTETKRFRQDVFKRKHRARVLGTQSLFLPDN</sequence>
<evidence type="ECO:0000259" key="8">
    <source>
        <dbReference type="PROSITE" id="PS51519"/>
    </source>
</evidence>
<evidence type="ECO:0000256" key="3">
    <source>
        <dbReference type="ARBA" id="ARBA00023054"/>
    </source>
</evidence>
<keyword evidence="2" id="KW-0805">Transcription regulation</keyword>
<keyword evidence="10" id="KW-1185">Reference proteome</keyword>
<feature type="region of interest" description="Disordered" evidence="7">
    <location>
        <begin position="174"/>
        <end position="200"/>
    </location>
</feature>
<dbReference type="InterPro" id="IPR003035">
    <property type="entry name" value="RWP-RK_dom"/>
</dbReference>
<evidence type="ECO:0000313" key="10">
    <source>
        <dbReference type="Proteomes" id="UP000237000"/>
    </source>
</evidence>
<evidence type="ECO:0000313" key="9">
    <source>
        <dbReference type="EMBL" id="PON82733.1"/>
    </source>
</evidence>
<proteinExistence type="predicted"/>
<dbReference type="Proteomes" id="UP000237000">
    <property type="component" value="Unassembled WGS sequence"/>
</dbReference>
<feature type="domain" description="RWP-RK" evidence="8">
    <location>
        <begin position="189"/>
        <end position="275"/>
    </location>
</feature>
<evidence type="ECO:0000256" key="6">
    <source>
        <dbReference type="ARBA" id="ARBA00023242"/>
    </source>
</evidence>
<keyword evidence="6" id="KW-0539">Nucleus</keyword>
<keyword evidence="3" id="KW-0175">Coiled coil</keyword>
<organism evidence="9 10">
    <name type="scientific">Trema orientale</name>
    <name type="common">Charcoal tree</name>
    <name type="synonym">Celtis orientalis</name>
    <dbReference type="NCBI Taxonomy" id="63057"/>
    <lineage>
        <taxon>Eukaryota</taxon>
        <taxon>Viridiplantae</taxon>
        <taxon>Streptophyta</taxon>
        <taxon>Embryophyta</taxon>
        <taxon>Tracheophyta</taxon>
        <taxon>Spermatophyta</taxon>
        <taxon>Magnoliopsida</taxon>
        <taxon>eudicotyledons</taxon>
        <taxon>Gunneridae</taxon>
        <taxon>Pentapetalae</taxon>
        <taxon>rosids</taxon>
        <taxon>fabids</taxon>
        <taxon>Rosales</taxon>
        <taxon>Cannabaceae</taxon>
        <taxon>Trema</taxon>
    </lineage>
</organism>
<evidence type="ECO:0000256" key="4">
    <source>
        <dbReference type="ARBA" id="ARBA00023125"/>
    </source>
</evidence>
<dbReference type="PANTHER" id="PTHR46373:SF12">
    <property type="entry name" value="PROTEIN RKD5"/>
    <property type="match status" value="1"/>
</dbReference>
<dbReference type="GO" id="GO:0003677">
    <property type="term" value="F:DNA binding"/>
    <property type="evidence" value="ECO:0007669"/>
    <property type="project" value="UniProtKB-KW"/>
</dbReference>
<comment type="caution">
    <text evidence="9">The sequence shown here is derived from an EMBL/GenBank/DDBJ whole genome shotgun (WGS) entry which is preliminary data.</text>
</comment>
<keyword evidence="5" id="KW-0804">Transcription</keyword>
<evidence type="ECO:0000256" key="2">
    <source>
        <dbReference type="ARBA" id="ARBA00023015"/>
    </source>
</evidence>
<dbReference type="PANTHER" id="PTHR46373">
    <property type="entry name" value="PROTEIN RKD4"/>
    <property type="match status" value="1"/>
</dbReference>
<evidence type="ECO:0000256" key="5">
    <source>
        <dbReference type="ARBA" id="ARBA00023163"/>
    </source>
</evidence>
<dbReference type="InterPro" id="IPR044607">
    <property type="entry name" value="RKD-like"/>
</dbReference>